<organism evidence="1 2">
    <name type="scientific">candidate division TA06 bacterium B3_TA06</name>
    <dbReference type="NCBI Taxonomy" id="2012487"/>
    <lineage>
        <taxon>Bacteria</taxon>
        <taxon>Bacteria division TA06</taxon>
    </lineage>
</organism>
<evidence type="ECO:0000313" key="2">
    <source>
        <dbReference type="Proteomes" id="UP000317778"/>
    </source>
</evidence>
<accession>A0A532UPL7</accession>
<gene>
    <name evidence="1" type="ORF">CEE36_11370</name>
</gene>
<dbReference type="Proteomes" id="UP000317778">
    <property type="component" value="Unassembled WGS sequence"/>
</dbReference>
<comment type="caution">
    <text evidence="1">The sequence shown here is derived from an EMBL/GenBank/DDBJ whole genome shotgun (WGS) entry which is preliminary data.</text>
</comment>
<dbReference type="EMBL" id="NJBO01000038">
    <property type="protein sequence ID" value="TKJ36879.1"/>
    <property type="molecule type" value="Genomic_DNA"/>
</dbReference>
<name>A0A532UPL7_UNCT6</name>
<sequence>MIAHKEAVALFNAMDVLARLIENSKDREEADEVFGAIEDETCTDIAAFIWDYFVEWDLVEWKEDKDRTG</sequence>
<dbReference type="AlphaFoldDB" id="A0A532UPL7"/>
<protein>
    <submittedName>
        <fullName evidence="1">Uncharacterized protein</fullName>
    </submittedName>
</protein>
<reference evidence="1 2" key="1">
    <citation type="submission" date="2017-06" db="EMBL/GenBank/DDBJ databases">
        <title>Novel microbial phyla capable of carbon fixation and sulfur reduction in deep-sea sediments.</title>
        <authorList>
            <person name="Huang J."/>
            <person name="Baker B."/>
            <person name="Wang Y."/>
        </authorList>
    </citation>
    <scope>NUCLEOTIDE SEQUENCE [LARGE SCALE GENOMIC DNA]</scope>
    <source>
        <strain evidence="1">B3_TA06</strain>
    </source>
</reference>
<proteinExistence type="predicted"/>
<evidence type="ECO:0000313" key="1">
    <source>
        <dbReference type="EMBL" id="TKJ36879.1"/>
    </source>
</evidence>